<protein>
    <submittedName>
        <fullName evidence="7">Fimbrial protein</fullName>
    </submittedName>
</protein>
<comment type="similarity">
    <text evidence="2">Belongs to the periplasmic pilus chaperone family.</text>
</comment>
<evidence type="ECO:0000256" key="2">
    <source>
        <dbReference type="ARBA" id="ARBA00007399"/>
    </source>
</evidence>
<evidence type="ECO:0000256" key="1">
    <source>
        <dbReference type="ARBA" id="ARBA00004418"/>
    </source>
</evidence>
<proteinExistence type="inferred from homology"/>
<keyword evidence="7" id="KW-0614">Plasmid</keyword>
<comment type="subcellular location">
    <subcellularLocation>
        <location evidence="1">Periplasm</location>
    </subcellularLocation>
</comment>
<dbReference type="SUPFAM" id="SSF49584">
    <property type="entry name" value="Periplasmic chaperone C-domain"/>
    <property type="match status" value="1"/>
</dbReference>
<feature type="domain" description="Pili assembly chaperone N-terminal" evidence="6">
    <location>
        <begin position="11"/>
        <end position="127"/>
    </location>
</feature>
<dbReference type="AlphaFoldDB" id="A0ABC8E6P3"/>
<dbReference type="InterPro" id="IPR036316">
    <property type="entry name" value="Pili_assmbl_chap_C_dom_sf"/>
</dbReference>
<dbReference type="GO" id="GO:0042597">
    <property type="term" value="C:periplasmic space"/>
    <property type="evidence" value="ECO:0007669"/>
    <property type="project" value="UniProtKB-SubCell"/>
</dbReference>
<name>A0ABC8E6P3_ECOLX</name>
<dbReference type="Gene3D" id="2.60.40.10">
    <property type="entry name" value="Immunoglobulins"/>
    <property type="match status" value="2"/>
</dbReference>
<dbReference type="Pfam" id="PF00345">
    <property type="entry name" value="PapD_N"/>
    <property type="match status" value="1"/>
</dbReference>
<dbReference type="EMBL" id="AP023200">
    <property type="protein sequence ID" value="BCG39731.1"/>
    <property type="molecule type" value="Genomic_DNA"/>
</dbReference>
<sequence length="212" mass="23958">MSIPCSVYALGMQPETTVLIFNEEKNEASISVKNTNSVPSLLQTKIVDIGEAENVLVLSSPSIVKIEPGESQIVRFFLKKNSDFDTQILKRVRFLGVPAKQESNKENSSLTFTVGQSIPLLINPVGLKVDREPWKHLTYSFDGRNIIISNPSKYIVRMYPEVKVNGKKIKVEQSYITPRTKLTIKYERPPSEITIVPVGLYGELRDEYQIKN</sequence>
<dbReference type="PANTHER" id="PTHR30251">
    <property type="entry name" value="PILUS ASSEMBLY CHAPERONE"/>
    <property type="match status" value="1"/>
</dbReference>
<accession>A0ABC8E6P3</accession>
<keyword evidence="5" id="KW-0143">Chaperone</keyword>
<gene>
    <name evidence="7" type="ORF">TUM18780_48930</name>
</gene>
<dbReference type="InterPro" id="IPR008962">
    <property type="entry name" value="PapD-like_sf"/>
</dbReference>
<evidence type="ECO:0000313" key="7">
    <source>
        <dbReference type="EMBL" id="BCG39731.1"/>
    </source>
</evidence>
<dbReference type="RefSeq" id="WP_021520129.1">
    <property type="nucleotide sequence ID" value="NZ_JAALBC010000017.1"/>
</dbReference>
<dbReference type="SUPFAM" id="SSF49354">
    <property type="entry name" value="PapD-like"/>
    <property type="match status" value="1"/>
</dbReference>
<organism evidence="7 8">
    <name type="scientific">Escherichia coli</name>
    <dbReference type="NCBI Taxonomy" id="562"/>
    <lineage>
        <taxon>Bacteria</taxon>
        <taxon>Pseudomonadati</taxon>
        <taxon>Pseudomonadota</taxon>
        <taxon>Gammaproteobacteria</taxon>
        <taxon>Enterobacterales</taxon>
        <taxon>Enterobacteriaceae</taxon>
        <taxon>Escherichia</taxon>
    </lineage>
</organism>
<evidence type="ECO:0000256" key="5">
    <source>
        <dbReference type="ARBA" id="ARBA00023186"/>
    </source>
</evidence>
<dbReference type="InterPro" id="IPR016147">
    <property type="entry name" value="Pili_assmbl_chaperone_N"/>
</dbReference>
<evidence type="ECO:0000256" key="4">
    <source>
        <dbReference type="ARBA" id="ARBA00022764"/>
    </source>
</evidence>
<dbReference type="InterPro" id="IPR050643">
    <property type="entry name" value="Periplasmic_pilus_chap"/>
</dbReference>
<dbReference type="InterPro" id="IPR013783">
    <property type="entry name" value="Ig-like_fold"/>
</dbReference>
<dbReference type="NCBIfam" id="NF007392">
    <property type="entry name" value="PRK09918.1"/>
    <property type="match status" value="1"/>
</dbReference>
<reference evidence="7 8" key="1">
    <citation type="submission" date="2020-06" db="EMBL/GenBank/DDBJ databases">
        <title>Whole-genome sequencing of blaNDM-5 positive Escherichia coli isolated from a Japanese patient with no history of travel abroad.</title>
        <authorList>
            <person name="Ito Y."/>
            <person name="Aoki K."/>
            <person name="Nakayama N."/>
            <person name="Ohtsuka M."/>
            <person name="Ota M."/>
            <person name="Kaneko N."/>
            <person name="Yoshida M."/>
            <person name="Ishii Y."/>
            <person name="Tateda K."/>
            <person name="Matsuse H."/>
        </authorList>
    </citation>
    <scope>NUCLEOTIDE SEQUENCE [LARGE SCALE GENOMIC DNA]</scope>
    <source>
        <strain evidence="7 8">TUM18780</strain>
        <plasmid evidence="8">pmty18780-3 dna</plasmid>
    </source>
</reference>
<evidence type="ECO:0000313" key="8">
    <source>
        <dbReference type="Proteomes" id="UP000509260"/>
    </source>
</evidence>
<keyword evidence="3" id="KW-0732">Signal</keyword>
<keyword evidence="4" id="KW-0574">Periplasm</keyword>
<dbReference type="PANTHER" id="PTHR30251:SF3">
    <property type="entry name" value="FIMBRIAL CHAPARONE PROTEIN"/>
    <property type="match status" value="1"/>
</dbReference>
<evidence type="ECO:0000259" key="6">
    <source>
        <dbReference type="Pfam" id="PF00345"/>
    </source>
</evidence>
<dbReference type="Proteomes" id="UP000509260">
    <property type="component" value="Plasmid pMTY18780-3"/>
</dbReference>
<evidence type="ECO:0000256" key="3">
    <source>
        <dbReference type="ARBA" id="ARBA00022729"/>
    </source>
</evidence>
<geneLocation type="plasmid" evidence="8">
    <name>pmty18780-3 dna</name>
</geneLocation>